<gene>
    <name evidence="7" type="ORF">V2H41_03180</name>
</gene>
<evidence type="ECO:0000256" key="2">
    <source>
        <dbReference type="ARBA" id="ARBA00009694"/>
    </source>
</evidence>
<evidence type="ECO:0000256" key="3">
    <source>
        <dbReference type="ARBA" id="ARBA00022692"/>
    </source>
</evidence>
<accession>A0ABU7RE36</accession>
<keyword evidence="5 6" id="KW-0472">Membrane</keyword>
<reference evidence="7 8" key="1">
    <citation type="submission" date="2024-01" db="EMBL/GenBank/DDBJ databases">
        <title>Niabella digestum sp. nov., isolated from waste digestion system.</title>
        <authorList>
            <person name="Zhang L."/>
        </authorList>
    </citation>
    <scope>NUCLEOTIDE SEQUENCE [LARGE SCALE GENOMIC DNA]</scope>
    <source>
        <strain evidence="7 8">A18</strain>
    </source>
</reference>
<name>A0ABU7RE36_9BACT</name>
<proteinExistence type="inferred from homology"/>
<evidence type="ECO:0000256" key="1">
    <source>
        <dbReference type="ARBA" id="ARBA00004141"/>
    </source>
</evidence>
<feature type="transmembrane region" description="Helical" evidence="6">
    <location>
        <begin position="101"/>
        <end position="125"/>
    </location>
</feature>
<evidence type="ECO:0000313" key="7">
    <source>
        <dbReference type="EMBL" id="MEE6186265.1"/>
    </source>
</evidence>
<protein>
    <submittedName>
        <fullName evidence="7">DUF423 domain-containing protein</fullName>
    </submittedName>
</protein>
<comment type="subcellular location">
    <subcellularLocation>
        <location evidence="1">Membrane</location>
        <topology evidence="1">Multi-pass membrane protein</topology>
    </subcellularLocation>
</comment>
<evidence type="ECO:0000256" key="6">
    <source>
        <dbReference type="SAM" id="Phobius"/>
    </source>
</evidence>
<sequence>MSKLYLALGSALAGLGVILGAFGAHKLKEIMPESVSTFQTGVQYQMYHAFALLMVGILIERFPFRTMNWAGICFLIGIVLFSGSLYALTALKAGGKVGLGGLGIITPIGGLFFIVGWICLLLSFFKK</sequence>
<keyword evidence="4 6" id="KW-1133">Transmembrane helix</keyword>
<keyword evidence="3 6" id="KW-0812">Transmembrane</keyword>
<keyword evidence="8" id="KW-1185">Reference proteome</keyword>
<organism evidence="7 8">
    <name type="scientific">Niabella digestorum</name>
    <dbReference type="NCBI Taxonomy" id="3117701"/>
    <lineage>
        <taxon>Bacteria</taxon>
        <taxon>Pseudomonadati</taxon>
        <taxon>Bacteroidota</taxon>
        <taxon>Chitinophagia</taxon>
        <taxon>Chitinophagales</taxon>
        <taxon>Chitinophagaceae</taxon>
        <taxon>Niabella</taxon>
    </lineage>
</organism>
<evidence type="ECO:0000313" key="8">
    <source>
        <dbReference type="Proteomes" id="UP001357452"/>
    </source>
</evidence>
<feature type="transmembrane region" description="Helical" evidence="6">
    <location>
        <begin position="44"/>
        <end position="62"/>
    </location>
</feature>
<dbReference type="PANTHER" id="PTHR43461">
    <property type="entry name" value="TRANSMEMBRANE PROTEIN 256"/>
    <property type="match status" value="1"/>
</dbReference>
<comment type="caution">
    <text evidence="7">The sequence shown here is derived from an EMBL/GenBank/DDBJ whole genome shotgun (WGS) entry which is preliminary data.</text>
</comment>
<dbReference type="EMBL" id="JAZGLY010000002">
    <property type="protein sequence ID" value="MEE6186265.1"/>
    <property type="molecule type" value="Genomic_DNA"/>
</dbReference>
<dbReference type="RefSeq" id="WP_330973675.1">
    <property type="nucleotide sequence ID" value="NZ_JAZGLY010000002.1"/>
</dbReference>
<feature type="transmembrane region" description="Helical" evidence="6">
    <location>
        <begin position="69"/>
        <end position="89"/>
    </location>
</feature>
<comment type="similarity">
    <text evidence="2">Belongs to the UPF0382 family.</text>
</comment>
<dbReference type="PANTHER" id="PTHR43461:SF1">
    <property type="entry name" value="TRANSMEMBRANE PROTEIN 256"/>
    <property type="match status" value="1"/>
</dbReference>
<evidence type="ECO:0000256" key="5">
    <source>
        <dbReference type="ARBA" id="ARBA00023136"/>
    </source>
</evidence>
<dbReference type="InterPro" id="IPR006696">
    <property type="entry name" value="DUF423"/>
</dbReference>
<dbReference type="Pfam" id="PF04241">
    <property type="entry name" value="DUF423"/>
    <property type="match status" value="1"/>
</dbReference>
<evidence type="ECO:0000256" key="4">
    <source>
        <dbReference type="ARBA" id="ARBA00022989"/>
    </source>
</evidence>
<dbReference type="Proteomes" id="UP001357452">
    <property type="component" value="Unassembled WGS sequence"/>
</dbReference>